<sequence>MKPPFLNSSLFSKSKTPTSSSPYSSAPTTPPSATLQSQPFSSNLAFKPDSLLTVSYPTIYIAICDHITDDPTLLSFKQGDSIKVMNKLPSGWWEGHLVENPYDSSLGIAPGQPMGLPTEFVAKNGFFPGKFVQKFEEGDGYGESAPSLKV</sequence>
<evidence type="ECO:0000313" key="5">
    <source>
        <dbReference type="EMBL" id="KXN69462.1"/>
    </source>
</evidence>
<dbReference type="InterPro" id="IPR001452">
    <property type="entry name" value="SH3_domain"/>
</dbReference>
<evidence type="ECO:0000259" key="4">
    <source>
        <dbReference type="PROSITE" id="PS50002"/>
    </source>
</evidence>
<reference evidence="5 6" key="1">
    <citation type="journal article" date="2015" name="Genome Biol. Evol.">
        <title>Phylogenomic analyses indicate that early fungi evolved digesting cell walls of algal ancestors of land plants.</title>
        <authorList>
            <person name="Chang Y."/>
            <person name="Wang S."/>
            <person name="Sekimoto S."/>
            <person name="Aerts A.L."/>
            <person name="Choi C."/>
            <person name="Clum A."/>
            <person name="LaButti K.M."/>
            <person name="Lindquist E.A."/>
            <person name="Yee Ngan C."/>
            <person name="Ohm R.A."/>
            <person name="Salamov A.A."/>
            <person name="Grigoriev I.V."/>
            <person name="Spatafora J.W."/>
            <person name="Berbee M.L."/>
        </authorList>
    </citation>
    <scope>NUCLEOTIDE SEQUENCE [LARGE SCALE GENOMIC DNA]</scope>
    <source>
        <strain evidence="5 6">NRRL 28638</strain>
    </source>
</reference>
<accession>A0A137P370</accession>
<dbReference type="Pfam" id="PF07653">
    <property type="entry name" value="SH3_2"/>
    <property type="match status" value="1"/>
</dbReference>
<evidence type="ECO:0000256" key="3">
    <source>
        <dbReference type="SAM" id="MobiDB-lite"/>
    </source>
</evidence>
<feature type="compositionally biased region" description="Low complexity" evidence="3">
    <location>
        <begin position="8"/>
        <end position="38"/>
    </location>
</feature>
<dbReference type="PROSITE" id="PS50002">
    <property type="entry name" value="SH3"/>
    <property type="match status" value="1"/>
</dbReference>
<dbReference type="OrthoDB" id="10255964at2759"/>
<name>A0A137P370_CONC2</name>
<dbReference type="Gene3D" id="2.30.30.40">
    <property type="entry name" value="SH3 Domains"/>
    <property type="match status" value="1"/>
</dbReference>
<dbReference type="SMART" id="SM00326">
    <property type="entry name" value="SH3"/>
    <property type="match status" value="1"/>
</dbReference>
<evidence type="ECO:0000256" key="1">
    <source>
        <dbReference type="ARBA" id="ARBA00022443"/>
    </source>
</evidence>
<dbReference type="AlphaFoldDB" id="A0A137P370"/>
<keyword evidence="6" id="KW-1185">Reference proteome</keyword>
<evidence type="ECO:0000313" key="6">
    <source>
        <dbReference type="Proteomes" id="UP000070444"/>
    </source>
</evidence>
<dbReference type="Proteomes" id="UP000070444">
    <property type="component" value="Unassembled WGS sequence"/>
</dbReference>
<dbReference type="PRINTS" id="PR00452">
    <property type="entry name" value="SH3DOMAIN"/>
</dbReference>
<feature type="region of interest" description="Disordered" evidence="3">
    <location>
        <begin position="1"/>
        <end position="38"/>
    </location>
</feature>
<proteinExistence type="predicted"/>
<protein>
    <recommendedName>
        <fullName evidence="4">SH3 domain-containing protein</fullName>
    </recommendedName>
</protein>
<dbReference type="InterPro" id="IPR036028">
    <property type="entry name" value="SH3-like_dom_sf"/>
</dbReference>
<evidence type="ECO:0000256" key="2">
    <source>
        <dbReference type="PROSITE-ProRule" id="PRU00192"/>
    </source>
</evidence>
<gene>
    <name evidence="5" type="ORF">CONCODRAFT_79295</name>
</gene>
<organism evidence="5 6">
    <name type="scientific">Conidiobolus coronatus (strain ATCC 28846 / CBS 209.66 / NRRL 28638)</name>
    <name type="common">Delacroixia coronata</name>
    <dbReference type="NCBI Taxonomy" id="796925"/>
    <lineage>
        <taxon>Eukaryota</taxon>
        <taxon>Fungi</taxon>
        <taxon>Fungi incertae sedis</taxon>
        <taxon>Zoopagomycota</taxon>
        <taxon>Entomophthoromycotina</taxon>
        <taxon>Entomophthoromycetes</taxon>
        <taxon>Entomophthorales</taxon>
        <taxon>Ancylistaceae</taxon>
        <taxon>Conidiobolus</taxon>
    </lineage>
</organism>
<keyword evidence="1 2" id="KW-0728">SH3 domain</keyword>
<dbReference type="EMBL" id="KQ964533">
    <property type="protein sequence ID" value="KXN69462.1"/>
    <property type="molecule type" value="Genomic_DNA"/>
</dbReference>
<dbReference type="SUPFAM" id="SSF50044">
    <property type="entry name" value="SH3-domain"/>
    <property type="match status" value="1"/>
</dbReference>
<feature type="domain" description="SH3" evidence="4">
    <location>
        <begin position="55"/>
        <end position="137"/>
    </location>
</feature>